<comment type="caution">
    <text evidence="1">The sequence shown here is derived from an EMBL/GenBank/DDBJ whole genome shotgun (WGS) entry which is preliminary data.</text>
</comment>
<dbReference type="Proteomes" id="UP000265801">
    <property type="component" value="Unassembled WGS sequence"/>
</dbReference>
<proteinExistence type="predicted"/>
<dbReference type="EMBL" id="QXIR01000048">
    <property type="protein sequence ID" value="RIW28059.1"/>
    <property type="molecule type" value="Genomic_DNA"/>
</dbReference>
<reference evidence="1 2" key="1">
    <citation type="submission" date="2018-09" db="EMBL/GenBank/DDBJ databases">
        <title>Bacillus saliacetes sp. nov., isolated from Thai shrimp paste (Ka-pi).</title>
        <authorList>
            <person name="Daroonpunt R."/>
            <person name="Tanasupawat S."/>
            <person name="Yiamsombut S."/>
        </authorList>
    </citation>
    <scope>NUCLEOTIDE SEQUENCE [LARGE SCALE GENOMIC DNA]</scope>
    <source>
        <strain evidence="1 2">SKP7-4</strain>
    </source>
</reference>
<organism evidence="1 2">
    <name type="scientific">Bacillus salacetis</name>
    <dbReference type="NCBI Taxonomy" id="2315464"/>
    <lineage>
        <taxon>Bacteria</taxon>
        <taxon>Bacillati</taxon>
        <taxon>Bacillota</taxon>
        <taxon>Bacilli</taxon>
        <taxon>Bacillales</taxon>
        <taxon>Bacillaceae</taxon>
        <taxon>Bacillus</taxon>
    </lineage>
</organism>
<evidence type="ECO:0000313" key="2">
    <source>
        <dbReference type="Proteomes" id="UP000265801"/>
    </source>
</evidence>
<dbReference type="AlphaFoldDB" id="A0A3A1QMK7"/>
<accession>A0A3A1QMK7</accession>
<sequence>MRYILGWRTGIWAVTLEIASIFEVNAEDLSITLRNAPIFEVATEDLVYYSGECTNSQADGWDFGLLFQGLHRFLRPRTGIWSISSGIAPFFEVTAWILVYSFRNCTFFRVGGRGFGPFLRGVPQFLRWPPRIWSITLGNAPIPGLKAWT</sequence>
<protein>
    <submittedName>
        <fullName evidence="1">Uncharacterized protein</fullName>
    </submittedName>
</protein>
<name>A0A3A1QMK7_9BACI</name>
<evidence type="ECO:0000313" key="1">
    <source>
        <dbReference type="EMBL" id="RIW28059.1"/>
    </source>
</evidence>
<keyword evidence="2" id="KW-1185">Reference proteome</keyword>
<gene>
    <name evidence="1" type="ORF">D3H55_22305</name>
</gene>